<reference evidence="2" key="2">
    <citation type="submission" date="2017-01" db="EMBL/GenBank/DDBJ databases">
        <title>Genome sequencing and annotation of Geobacillus sp. 1017, a Hydrocarbon-Oxidizing Thermophilic Bacterium Isolated from a Heavy Oil Reservoir (China).</title>
        <authorList>
            <person name="Kadnikov V.V."/>
            <person name="Mardanov A.V."/>
            <person name="Poltaraus A.B."/>
            <person name="Sokolova D.S."/>
            <person name="Semenova E.M."/>
            <person name="Ravin N.V."/>
            <person name="Tourova T.P."/>
            <person name="Nazina T.N."/>
        </authorList>
    </citation>
    <scope>NUCLEOTIDE SEQUENCE [LARGE SCALE GENOMIC DNA]</scope>
    <source>
        <strain evidence="2">1017</strain>
    </source>
</reference>
<reference evidence="1 2" key="1">
    <citation type="submission" date="2016-11" db="EMBL/GenBank/DDBJ databases">
        <authorList>
            <person name="Kadnikov V."/>
            <person name="Nazina T."/>
        </authorList>
    </citation>
    <scope>NUCLEOTIDE SEQUENCE [LARGE SCALE GENOMIC DNA]</scope>
    <source>
        <strain evidence="1 2">1017</strain>
    </source>
</reference>
<accession>A0A1Q5SUZ1</accession>
<organism evidence="1 2">
    <name type="scientific">Geobacillus proteiniphilus</name>
    <dbReference type="NCBI Taxonomy" id="860353"/>
    <lineage>
        <taxon>Bacteria</taxon>
        <taxon>Bacillati</taxon>
        <taxon>Bacillota</taxon>
        <taxon>Bacilli</taxon>
        <taxon>Bacillales</taxon>
        <taxon>Anoxybacillaceae</taxon>
        <taxon>Geobacillus</taxon>
    </lineage>
</organism>
<dbReference type="Proteomes" id="UP000186030">
    <property type="component" value="Unassembled WGS sequence"/>
</dbReference>
<evidence type="ECO:0000313" key="1">
    <source>
        <dbReference type="EMBL" id="OKO91819.1"/>
    </source>
</evidence>
<protein>
    <submittedName>
        <fullName evidence="1">Uncharacterized protein</fullName>
    </submittedName>
</protein>
<dbReference type="AlphaFoldDB" id="A0A1Q5SUZ1"/>
<comment type="caution">
    <text evidence="1">The sequence shown here is derived from an EMBL/GenBank/DDBJ whole genome shotgun (WGS) entry which is preliminary data.</text>
</comment>
<dbReference type="EMBL" id="MQMG01000035">
    <property type="protein sequence ID" value="OKO91819.1"/>
    <property type="molecule type" value="Genomic_DNA"/>
</dbReference>
<sequence>MAETLELTDIGLIELNEDPHVGIVTKTSWKIDRCQSLA</sequence>
<proteinExistence type="predicted"/>
<evidence type="ECO:0000313" key="2">
    <source>
        <dbReference type="Proteomes" id="UP000186030"/>
    </source>
</evidence>
<name>A0A1Q5SUZ1_9BACL</name>
<gene>
    <name evidence="1" type="ORF">BRO54_2564</name>
</gene>